<sequence length="93" mass="11087">MSELLNKFAEVISKVNLRQVMLIIFLLITSLGFLIQQLTKKKRQQEPEDLSQFEQDEAGLYPWETDIDDSPKRIKKDAKRYVNQHQPKRGKWR</sequence>
<keyword evidence="2" id="KW-0812">Transmembrane</keyword>
<evidence type="ECO:0000313" key="3">
    <source>
        <dbReference type="EMBL" id="MDT2810504.1"/>
    </source>
</evidence>
<feature type="region of interest" description="Disordered" evidence="1">
    <location>
        <begin position="44"/>
        <end position="93"/>
    </location>
</feature>
<accession>A0AAW8U161</accession>
<keyword evidence="2" id="KW-0472">Membrane</keyword>
<reference evidence="3" key="1">
    <citation type="submission" date="2023-03" db="EMBL/GenBank/DDBJ databases">
        <authorList>
            <person name="Shen W."/>
            <person name="Cai J."/>
        </authorList>
    </citation>
    <scope>NUCLEOTIDE SEQUENCE</scope>
    <source>
        <strain evidence="3">B226-2</strain>
    </source>
</reference>
<dbReference type="EMBL" id="JARQBJ010000003">
    <property type="protein sequence ID" value="MDT2810504.1"/>
    <property type="molecule type" value="Genomic_DNA"/>
</dbReference>
<dbReference type="Proteomes" id="UP001256711">
    <property type="component" value="Unassembled WGS sequence"/>
</dbReference>
<evidence type="ECO:0000313" key="4">
    <source>
        <dbReference type="Proteomes" id="UP001256711"/>
    </source>
</evidence>
<dbReference type="AlphaFoldDB" id="A0AAW8U161"/>
<keyword evidence="2" id="KW-1133">Transmembrane helix</keyword>
<feature type="transmembrane region" description="Helical" evidence="2">
    <location>
        <begin position="20"/>
        <end position="38"/>
    </location>
</feature>
<feature type="compositionally biased region" description="Acidic residues" evidence="1">
    <location>
        <begin position="47"/>
        <end position="57"/>
    </location>
</feature>
<protein>
    <submittedName>
        <fullName evidence="3">Uncharacterized protein</fullName>
    </submittedName>
</protein>
<evidence type="ECO:0000256" key="2">
    <source>
        <dbReference type="SAM" id="Phobius"/>
    </source>
</evidence>
<gene>
    <name evidence="3" type="ORF">P7H43_08400</name>
</gene>
<proteinExistence type="predicted"/>
<organism evidence="3 4">
    <name type="scientific">Enterococcus asini</name>
    <dbReference type="NCBI Taxonomy" id="57732"/>
    <lineage>
        <taxon>Bacteria</taxon>
        <taxon>Bacillati</taxon>
        <taxon>Bacillota</taxon>
        <taxon>Bacilli</taxon>
        <taxon>Lactobacillales</taxon>
        <taxon>Enterococcaceae</taxon>
        <taxon>Enterococcus</taxon>
    </lineage>
</organism>
<name>A0AAW8U161_9ENTE</name>
<evidence type="ECO:0000256" key="1">
    <source>
        <dbReference type="SAM" id="MobiDB-lite"/>
    </source>
</evidence>
<dbReference type="RefSeq" id="WP_270598854.1">
    <property type="nucleotide sequence ID" value="NZ_JAQESC010000016.1"/>
</dbReference>
<comment type="caution">
    <text evidence="3">The sequence shown here is derived from an EMBL/GenBank/DDBJ whole genome shotgun (WGS) entry which is preliminary data.</text>
</comment>